<dbReference type="Proteomes" id="UP000222366">
    <property type="component" value="Unassembled WGS sequence"/>
</dbReference>
<dbReference type="AlphaFoldDB" id="A0A2D0KBG7"/>
<comment type="caution">
    <text evidence="1">The sequence shown here is derived from an EMBL/GenBank/DDBJ whole genome shotgun (WGS) entry which is preliminary data.</text>
</comment>
<proteinExistence type="predicted"/>
<protein>
    <submittedName>
        <fullName evidence="1">Insecticidal toxin SepC/TccC</fullName>
    </submittedName>
</protein>
<accession>A0A2D0KBG7</accession>
<reference evidence="1 2" key="1">
    <citation type="journal article" date="2017" name="Nat. Microbiol.">
        <title>Natural product diversity associated with the nematode symbionts Photorhabdus and Xenorhabdus.</title>
        <authorList>
            <person name="Tobias N.J."/>
            <person name="Wolff H."/>
            <person name="Djahanschiri B."/>
            <person name="Grundmann F."/>
            <person name="Kronenwerth M."/>
            <person name="Shi Y.M."/>
            <person name="Simonyi S."/>
            <person name="Grun P."/>
            <person name="Shapiro-Ilan D."/>
            <person name="Pidot S.J."/>
            <person name="Stinear T.P."/>
            <person name="Ebersberger I."/>
            <person name="Bode H.B."/>
        </authorList>
    </citation>
    <scope>NUCLEOTIDE SEQUENCE [LARGE SCALE GENOMIC DNA]</scope>
    <source>
        <strain evidence="1 2">DSM 17904</strain>
    </source>
</reference>
<keyword evidence="2" id="KW-1185">Reference proteome</keyword>
<sequence length="83" mass="9057">MDISLHKNTPTVTVLDCRGLTIRELAYHRHPDTPESTATGGSIDQVAEMGTFVTLHAGNNDIKFSITVPMDNIVGVDTPIRRP</sequence>
<evidence type="ECO:0000313" key="1">
    <source>
        <dbReference type="EMBL" id="PHM60814.1"/>
    </source>
</evidence>
<gene>
    <name evidence="1" type="ORF">Xsto_03637</name>
</gene>
<name>A0A2D0KBG7_9GAMM</name>
<dbReference type="EMBL" id="NJAJ01000047">
    <property type="protein sequence ID" value="PHM60814.1"/>
    <property type="molecule type" value="Genomic_DNA"/>
</dbReference>
<evidence type="ECO:0000313" key="2">
    <source>
        <dbReference type="Proteomes" id="UP000222366"/>
    </source>
</evidence>
<dbReference type="RefSeq" id="WP_099125934.1">
    <property type="nucleotide sequence ID" value="NZ_CAWNRH010000123.1"/>
</dbReference>
<organism evidence="1 2">
    <name type="scientific">Xenorhabdus stockiae</name>
    <dbReference type="NCBI Taxonomy" id="351614"/>
    <lineage>
        <taxon>Bacteria</taxon>
        <taxon>Pseudomonadati</taxon>
        <taxon>Pseudomonadota</taxon>
        <taxon>Gammaproteobacteria</taxon>
        <taxon>Enterobacterales</taxon>
        <taxon>Morganellaceae</taxon>
        <taxon>Xenorhabdus</taxon>
    </lineage>
</organism>